<protein>
    <recommendedName>
        <fullName evidence="4">C2H2-type domain-containing protein</fullName>
    </recommendedName>
</protein>
<evidence type="ECO:0008006" key="4">
    <source>
        <dbReference type="Google" id="ProtNLM"/>
    </source>
</evidence>
<dbReference type="GeneID" id="9671874"/>
<gene>
    <name evidence="2" type="ORF">NECHADRAFT_79845</name>
</gene>
<sequence length="376" mass="41888">MLKGKWEALRGLAPGRNQSEKSYESSLTDEEKEDMRLFKENFAAELISRKFPGAPQFLQERLATAMLQRRQHFLYLKWRHCAQPARPSRALLSRLSNTVTPVPSVSETIAPPIRSPRATLNASTVASATFATAQRSVAPKVWASRGKAMQELELAYPPLPSSRAEHICPFCYRSLSEDVVRSDRMWRKHIDEDLKAYVCLQEKCSVPDKTYGQEDWLAHSRRESAVAVPANGEELFRSCPLCNANMDVPDHERRDHIKNHLTFLALKCLPWGEDVQSFPSNNSTPFGSASSVAGSSYSGPSAGSLDFEDLQPTLPPESDEELAWDGAVDIAGKGAGELRQEEWGPILDSKPTTHDPDPLLLSIGEQQVSFRGSYFS</sequence>
<dbReference type="VEuPathDB" id="FungiDB:NECHADRAFT_79845"/>
<dbReference type="InParanoid" id="C7Z0C7"/>
<reference evidence="2 3" key="1">
    <citation type="journal article" date="2009" name="PLoS Genet.">
        <title>The genome of Nectria haematococca: contribution of supernumerary chromosomes to gene expansion.</title>
        <authorList>
            <person name="Coleman J.J."/>
            <person name="Rounsley S.D."/>
            <person name="Rodriguez-Carres M."/>
            <person name="Kuo A."/>
            <person name="Wasmann C.C."/>
            <person name="Grimwood J."/>
            <person name="Schmutz J."/>
            <person name="Taga M."/>
            <person name="White G.J."/>
            <person name="Zhou S."/>
            <person name="Schwartz D.C."/>
            <person name="Freitag M."/>
            <person name="Ma L.J."/>
            <person name="Danchin E.G."/>
            <person name="Henrissat B."/>
            <person name="Coutinho P.M."/>
            <person name="Nelson D.R."/>
            <person name="Straney D."/>
            <person name="Napoli C.A."/>
            <person name="Barker B.M."/>
            <person name="Gribskov M."/>
            <person name="Rep M."/>
            <person name="Kroken S."/>
            <person name="Molnar I."/>
            <person name="Rensing C."/>
            <person name="Kennell J.C."/>
            <person name="Zamora J."/>
            <person name="Farman M.L."/>
            <person name="Selker E.U."/>
            <person name="Salamov A."/>
            <person name="Shapiro H."/>
            <person name="Pangilinan J."/>
            <person name="Lindquist E."/>
            <person name="Lamers C."/>
            <person name="Grigoriev I.V."/>
            <person name="Geiser D.M."/>
            <person name="Covert S.F."/>
            <person name="Temporini E."/>
            <person name="Vanetten H.D."/>
        </authorList>
    </citation>
    <scope>NUCLEOTIDE SEQUENCE [LARGE SCALE GENOMIC DNA]</scope>
    <source>
        <strain evidence="3">ATCC MYA-4622 / CBS 123669 / FGSC 9596 / NRRL 45880 / 77-13-4</strain>
    </source>
</reference>
<accession>C7Z0C7</accession>
<dbReference type="PANTHER" id="PTHR35391:SF7">
    <property type="entry name" value="C2H2-TYPE DOMAIN-CONTAINING PROTEIN"/>
    <property type="match status" value="1"/>
</dbReference>
<feature type="compositionally biased region" description="Low complexity" evidence="1">
    <location>
        <begin position="287"/>
        <end position="304"/>
    </location>
</feature>
<name>C7Z0C7_FUSV7</name>
<dbReference type="KEGG" id="nhe:NECHADRAFT_79845"/>
<evidence type="ECO:0000256" key="1">
    <source>
        <dbReference type="SAM" id="MobiDB-lite"/>
    </source>
</evidence>
<dbReference type="Proteomes" id="UP000005206">
    <property type="component" value="Chromosome 5"/>
</dbReference>
<evidence type="ECO:0000313" key="2">
    <source>
        <dbReference type="EMBL" id="EEU42357.1"/>
    </source>
</evidence>
<feature type="region of interest" description="Disordered" evidence="1">
    <location>
        <begin position="10"/>
        <end position="30"/>
    </location>
</feature>
<dbReference type="AlphaFoldDB" id="C7Z0C7"/>
<proteinExistence type="predicted"/>
<dbReference type="EMBL" id="GG698905">
    <property type="protein sequence ID" value="EEU42357.1"/>
    <property type="molecule type" value="Genomic_DNA"/>
</dbReference>
<dbReference type="OrthoDB" id="195446at2759"/>
<dbReference type="HOGENOM" id="CLU_735855_0_0_1"/>
<organism evidence="2 3">
    <name type="scientific">Fusarium vanettenii (strain ATCC MYA-4622 / CBS 123669 / FGSC 9596 / NRRL 45880 / 77-13-4)</name>
    <name type="common">Fusarium solani subsp. pisi</name>
    <dbReference type="NCBI Taxonomy" id="660122"/>
    <lineage>
        <taxon>Eukaryota</taxon>
        <taxon>Fungi</taxon>
        <taxon>Dikarya</taxon>
        <taxon>Ascomycota</taxon>
        <taxon>Pezizomycotina</taxon>
        <taxon>Sordariomycetes</taxon>
        <taxon>Hypocreomycetidae</taxon>
        <taxon>Hypocreales</taxon>
        <taxon>Nectriaceae</taxon>
        <taxon>Fusarium</taxon>
        <taxon>Fusarium solani species complex</taxon>
        <taxon>Fusarium vanettenii</taxon>
    </lineage>
</organism>
<feature type="region of interest" description="Disordered" evidence="1">
    <location>
        <begin position="285"/>
        <end position="321"/>
    </location>
</feature>
<dbReference type="PANTHER" id="PTHR35391">
    <property type="entry name" value="C2H2-TYPE DOMAIN-CONTAINING PROTEIN-RELATED"/>
    <property type="match status" value="1"/>
</dbReference>
<keyword evidence="3" id="KW-1185">Reference proteome</keyword>
<evidence type="ECO:0000313" key="3">
    <source>
        <dbReference type="Proteomes" id="UP000005206"/>
    </source>
</evidence>
<feature type="region of interest" description="Disordered" evidence="1">
    <location>
        <begin position="337"/>
        <end position="359"/>
    </location>
</feature>
<dbReference type="RefSeq" id="XP_003048070.1">
    <property type="nucleotide sequence ID" value="XM_003048024.1"/>
</dbReference>